<evidence type="ECO:0000256" key="5">
    <source>
        <dbReference type="ARBA" id="ARBA00023004"/>
    </source>
</evidence>
<dbReference type="PANTHER" id="PTHR37424">
    <property type="entry name" value="BACTERIOFERRITIN-ASSOCIATED FERREDOXIN"/>
    <property type="match status" value="1"/>
</dbReference>
<dbReference type="InterPro" id="IPR052371">
    <property type="entry name" value="BFD-associated_ferredoxin"/>
</dbReference>
<dbReference type="Proteomes" id="UP001364472">
    <property type="component" value="Unassembled WGS sequence"/>
</dbReference>
<keyword evidence="12" id="KW-1185">Reference proteome</keyword>
<dbReference type="RefSeq" id="WP_337335535.1">
    <property type="nucleotide sequence ID" value="NZ_JBBDHC010000012.1"/>
</dbReference>
<gene>
    <name evidence="11" type="ORF">WB794_09055</name>
</gene>
<comment type="caution">
    <text evidence="11">The sequence shown here is derived from an EMBL/GenBank/DDBJ whole genome shotgun (WGS) entry which is preliminary data.</text>
</comment>
<organism evidence="11 12">
    <name type="scientific">Denitratimonas tolerans</name>
    <dbReference type="NCBI Taxonomy" id="1338420"/>
    <lineage>
        <taxon>Bacteria</taxon>
        <taxon>Pseudomonadati</taxon>
        <taxon>Pseudomonadota</taxon>
        <taxon>Gammaproteobacteria</taxon>
        <taxon>Lysobacterales</taxon>
        <taxon>Lysobacteraceae</taxon>
        <taxon>Denitratimonas</taxon>
    </lineage>
</organism>
<feature type="domain" description="BFD-like [2Fe-2S]-binding" evidence="10">
    <location>
        <begin position="2"/>
        <end position="51"/>
    </location>
</feature>
<keyword evidence="6" id="KW-0411">Iron-sulfur</keyword>
<reference evidence="11 12" key="1">
    <citation type="journal article" date="2016" name="Antonie Van Leeuwenhoek">
        <title>Denitratimonas tolerans gen. nov., sp. nov., a denitrifying bacterium isolated from a bioreactor for tannery wastewater treatment.</title>
        <authorList>
            <person name="Han S.I."/>
            <person name="Kim J.O."/>
            <person name="Lee Y.R."/>
            <person name="Ekpeghere K.I."/>
            <person name="Koh S.C."/>
            <person name="Whang K.S."/>
        </authorList>
    </citation>
    <scope>NUCLEOTIDE SEQUENCE [LARGE SCALE GENOMIC DNA]</scope>
    <source>
        <strain evidence="11 12">KACC 17565</strain>
    </source>
</reference>
<evidence type="ECO:0000256" key="2">
    <source>
        <dbReference type="ARBA" id="ARBA00022714"/>
    </source>
</evidence>
<evidence type="ECO:0000256" key="1">
    <source>
        <dbReference type="ARBA" id="ARBA00022448"/>
    </source>
</evidence>
<dbReference type="AlphaFoldDB" id="A0AAW9R5C5"/>
<dbReference type="Pfam" id="PF04324">
    <property type="entry name" value="Fer2_BFD"/>
    <property type="match status" value="1"/>
</dbReference>
<comment type="similarity">
    <text evidence="9">Belongs to the Bfd family.</text>
</comment>
<name>A0AAW9R5C5_9GAMM</name>
<dbReference type="Gene3D" id="1.10.10.1100">
    <property type="entry name" value="BFD-like [2Fe-2S]-binding domain"/>
    <property type="match status" value="1"/>
</dbReference>
<evidence type="ECO:0000256" key="6">
    <source>
        <dbReference type="ARBA" id="ARBA00023014"/>
    </source>
</evidence>
<protein>
    <recommendedName>
        <fullName evidence="8">Bacterioferritin-associated ferredoxin</fullName>
    </recommendedName>
</protein>
<dbReference type="GO" id="GO:0046872">
    <property type="term" value="F:metal ion binding"/>
    <property type="evidence" value="ECO:0007669"/>
    <property type="project" value="UniProtKB-KW"/>
</dbReference>
<comment type="cofactor">
    <cofactor evidence="7">
        <name>[2Fe-2S] cluster</name>
        <dbReference type="ChEBI" id="CHEBI:190135"/>
    </cofactor>
</comment>
<dbReference type="InterPro" id="IPR041854">
    <property type="entry name" value="BFD-like_2Fe2S-bd_dom_sf"/>
</dbReference>
<evidence type="ECO:0000313" key="12">
    <source>
        <dbReference type="Proteomes" id="UP001364472"/>
    </source>
</evidence>
<evidence type="ECO:0000256" key="7">
    <source>
        <dbReference type="ARBA" id="ARBA00034078"/>
    </source>
</evidence>
<keyword evidence="4" id="KW-0249">Electron transport</keyword>
<proteinExistence type="inferred from homology"/>
<evidence type="ECO:0000259" key="10">
    <source>
        <dbReference type="Pfam" id="PF04324"/>
    </source>
</evidence>
<evidence type="ECO:0000256" key="9">
    <source>
        <dbReference type="ARBA" id="ARBA00046332"/>
    </source>
</evidence>
<accession>A0AAW9R5C5</accession>
<evidence type="ECO:0000313" key="11">
    <source>
        <dbReference type="EMBL" id="MEJ1249816.1"/>
    </source>
</evidence>
<keyword evidence="1" id="KW-0813">Transport</keyword>
<keyword evidence="5" id="KW-0408">Iron</keyword>
<dbReference type="PANTHER" id="PTHR37424:SF1">
    <property type="entry name" value="BACTERIOFERRITIN-ASSOCIATED FERREDOXIN"/>
    <property type="match status" value="1"/>
</dbReference>
<sequence>MYVCICNGITDRDIRDAVRAGADDLSDLSAITGCATVCGSCGELAMDILRETRREALNLPLRAA</sequence>
<evidence type="ECO:0000256" key="4">
    <source>
        <dbReference type="ARBA" id="ARBA00022982"/>
    </source>
</evidence>
<dbReference type="EMBL" id="JBBDHC010000012">
    <property type="protein sequence ID" value="MEJ1249816.1"/>
    <property type="molecule type" value="Genomic_DNA"/>
</dbReference>
<dbReference type="GO" id="GO:0051537">
    <property type="term" value="F:2 iron, 2 sulfur cluster binding"/>
    <property type="evidence" value="ECO:0007669"/>
    <property type="project" value="UniProtKB-KW"/>
</dbReference>
<evidence type="ECO:0000256" key="8">
    <source>
        <dbReference type="ARBA" id="ARBA00039386"/>
    </source>
</evidence>
<keyword evidence="3" id="KW-0479">Metal-binding</keyword>
<keyword evidence="2" id="KW-0001">2Fe-2S</keyword>
<dbReference type="InterPro" id="IPR007419">
    <property type="entry name" value="BFD-like_2Fe2S-bd_dom"/>
</dbReference>
<evidence type="ECO:0000256" key="3">
    <source>
        <dbReference type="ARBA" id="ARBA00022723"/>
    </source>
</evidence>